<dbReference type="EMBL" id="JANAKD010001660">
    <property type="protein sequence ID" value="KAJ3477390.1"/>
    <property type="molecule type" value="Genomic_DNA"/>
</dbReference>
<evidence type="ECO:0000313" key="1">
    <source>
        <dbReference type="EMBL" id="KAJ3477390.1"/>
    </source>
</evidence>
<comment type="caution">
    <text evidence="1">The sequence shown here is derived from an EMBL/GenBank/DDBJ whole genome shotgun (WGS) entry which is preliminary data.</text>
</comment>
<reference evidence="1" key="1">
    <citation type="submission" date="2022-07" db="EMBL/GenBank/DDBJ databases">
        <title>Genome Sequence of Lecanicillium saksenae.</title>
        <authorList>
            <person name="Buettner E."/>
        </authorList>
    </citation>
    <scope>NUCLEOTIDE SEQUENCE</scope>
    <source>
        <strain evidence="1">VT-O1</strain>
    </source>
</reference>
<name>A0ACC1QLK5_9HYPO</name>
<keyword evidence="2" id="KW-1185">Reference proteome</keyword>
<accession>A0ACC1QLK5</accession>
<proteinExistence type="predicted"/>
<dbReference type="Proteomes" id="UP001148737">
    <property type="component" value="Unassembled WGS sequence"/>
</dbReference>
<gene>
    <name evidence="1" type="ORF">NLG97_g8856</name>
</gene>
<organism evidence="1 2">
    <name type="scientific">Lecanicillium saksenae</name>
    <dbReference type="NCBI Taxonomy" id="468837"/>
    <lineage>
        <taxon>Eukaryota</taxon>
        <taxon>Fungi</taxon>
        <taxon>Dikarya</taxon>
        <taxon>Ascomycota</taxon>
        <taxon>Pezizomycotina</taxon>
        <taxon>Sordariomycetes</taxon>
        <taxon>Hypocreomycetidae</taxon>
        <taxon>Hypocreales</taxon>
        <taxon>Cordycipitaceae</taxon>
        <taxon>Lecanicillium</taxon>
    </lineage>
</organism>
<protein>
    <submittedName>
        <fullName evidence="1">Uncharacterized protein</fullName>
    </submittedName>
</protein>
<evidence type="ECO:0000313" key="2">
    <source>
        <dbReference type="Proteomes" id="UP001148737"/>
    </source>
</evidence>
<sequence>MTITQTHPESLNDDQLANYLSRIEHPTTNIQPNHATLASITKAHLSSIPYENLDLHYQAPGGPQPVCSIRLPATYDKMVTRKRGGYCLEVNMLLAQALRAVGFSVDTTQARHVFDPALVHEPQHTSPRDLTNVWPTHLCLLVTVSDGKRHLVDVGLSKYSLGEPLPLLGSDDLSATVVRGILGKHFRLRATKDSPDASDEQAKGYYLQVSIPNAKGPAAERNWRDVLYFQDKPAGIEAEDFTHTWMSKGPHAVNPQCPFATMPVRGVGQVSIQEDELVIRKASSDSGDGYLFLEDGTTTAVTKQKLQGQQAVLEAMAEYFKIPSSYMESPRERVKVEQPTWDVDATGHPTIGYGHLCRDRGCSDVSFPKPLSNDDGKKILAQDLSTAQNCITLATANPVTLNANQYGALGENAKAVIESELLQWNKGNGKPIAGLTRRRKAEVALANTPTGEKALPVKC</sequence>